<proteinExistence type="predicted"/>
<feature type="chain" id="PRO_5007284664" description="Secreted protein" evidence="2">
    <location>
        <begin position="24"/>
        <end position="277"/>
    </location>
</feature>
<evidence type="ECO:0000256" key="2">
    <source>
        <dbReference type="SAM" id="SignalP"/>
    </source>
</evidence>
<feature type="region of interest" description="Disordered" evidence="1">
    <location>
        <begin position="85"/>
        <end position="107"/>
    </location>
</feature>
<organism evidence="3">
    <name type="scientific">Rhipicephalus appendiculatus</name>
    <name type="common">Brown ear tick</name>
    <dbReference type="NCBI Taxonomy" id="34631"/>
    <lineage>
        <taxon>Eukaryota</taxon>
        <taxon>Metazoa</taxon>
        <taxon>Ecdysozoa</taxon>
        <taxon>Arthropoda</taxon>
        <taxon>Chelicerata</taxon>
        <taxon>Arachnida</taxon>
        <taxon>Acari</taxon>
        <taxon>Parasitiformes</taxon>
        <taxon>Ixodida</taxon>
        <taxon>Ixodoidea</taxon>
        <taxon>Ixodidae</taxon>
        <taxon>Rhipicephalinae</taxon>
        <taxon>Rhipicephalus</taxon>
        <taxon>Rhipicephalus</taxon>
    </lineage>
</organism>
<feature type="region of interest" description="Disordered" evidence="1">
    <location>
        <begin position="254"/>
        <end position="277"/>
    </location>
</feature>
<dbReference type="AlphaFoldDB" id="A0A131YCE4"/>
<keyword evidence="2" id="KW-0732">Signal</keyword>
<protein>
    <recommendedName>
        <fullName evidence="4">Secreted protein</fullName>
    </recommendedName>
</protein>
<name>A0A131YCE4_RHIAP</name>
<evidence type="ECO:0000256" key="1">
    <source>
        <dbReference type="SAM" id="MobiDB-lite"/>
    </source>
</evidence>
<evidence type="ECO:0008006" key="4">
    <source>
        <dbReference type="Google" id="ProtNLM"/>
    </source>
</evidence>
<evidence type="ECO:0000313" key="3">
    <source>
        <dbReference type="EMBL" id="JAP76577.1"/>
    </source>
</evidence>
<reference evidence="3" key="1">
    <citation type="journal article" date="2016" name="Ticks Tick Borne Dis.">
        <title>De novo assembly and annotation of the salivary gland transcriptome of Rhipicephalus appendiculatus male and female ticks during blood feeding.</title>
        <authorList>
            <person name="de Castro M.H."/>
            <person name="de Klerk D."/>
            <person name="Pienaar R."/>
            <person name="Latif A.A."/>
            <person name="Rees D.J."/>
            <person name="Mans B.J."/>
        </authorList>
    </citation>
    <scope>NUCLEOTIDE SEQUENCE</scope>
    <source>
        <tissue evidence="3">Salivary glands</tissue>
    </source>
</reference>
<sequence length="277" mass="28393">MGFYAKLLFSAVLVLFLLGVNEASPEETSKKDLPEYCSKGGEIDWMAVLGKAFELYQSYSSKQTASRPRTPLEEMLIAALTQKADSAVPPATGETSENSGAKESAGQPDMSAALLGSLLSNLGNAAGGSSKKSADADPMAGLKTMLDGLGALNGKDSSSGSAGAGGLDLSKLAPLVMQGLPSLLGSQGSGSQASVLSLLGSLMGNQQAGQGLEKMFSQVLKTIFSPDRQGKEGNLADGLEPALSGVIESLLKAGLKEDATTKDAPKETESSTLRTEL</sequence>
<dbReference type="EMBL" id="GEDV01011980">
    <property type="protein sequence ID" value="JAP76577.1"/>
    <property type="molecule type" value="Transcribed_RNA"/>
</dbReference>
<accession>A0A131YCE4</accession>
<feature type="signal peptide" evidence="2">
    <location>
        <begin position="1"/>
        <end position="23"/>
    </location>
</feature>